<gene>
    <name evidence="1" type="ORF">B1813_17705</name>
</gene>
<keyword evidence="1" id="KW-0547">Nucleotide-binding</keyword>
<protein>
    <submittedName>
        <fullName evidence="1">ATP-binding protein</fullName>
    </submittedName>
</protein>
<dbReference type="AlphaFoldDB" id="A0A1V8ZZQ3"/>
<comment type="caution">
    <text evidence="1">The sequence shown here is derived from an EMBL/GenBank/DDBJ whole genome shotgun (WGS) entry which is preliminary data.</text>
</comment>
<reference evidence="1 2" key="1">
    <citation type="submission" date="2017-02" db="EMBL/GenBank/DDBJ databases">
        <title>Draft genome of Saccharomonospora sp. 154.</title>
        <authorList>
            <person name="Alonso-Carmona G.S."/>
            <person name="De La Haba R."/>
            <person name="Vera-Gargallo B."/>
            <person name="Sandoval-Trujillo A.H."/>
            <person name="Ramirez-Duran N."/>
            <person name="Ventosa A."/>
        </authorList>
    </citation>
    <scope>NUCLEOTIDE SEQUENCE [LARGE SCALE GENOMIC DNA]</scope>
    <source>
        <strain evidence="1 2">LRS4.154</strain>
    </source>
</reference>
<dbReference type="RefSeq" id="WP_024877622.1">
    <property type="nucleotide sequence ID" value="NZ_AZUM01000010.1"/>
</dbReference>
<dbReference type="GO" id="GO:0005524">
    <property type="term" value="F:ATP binding"/>
    <property type="evidence" value="ECO:0007669"/>
    <property type="project" value="UniProtKB-KW"/>
</dbReference>
<dbReference type="OrthoDB" id="3268468at2"/>
<keyword evidence="1" id="KW-0067">ATP-binding</keyword>
<dbReference type="EMBL" id="MWIH01000007">
    <property type="protein sequence ID" value="OQO90266.1"/>
    <property type="molecule type" value="Genomic_DNA"/>
</dbReference>
<dbReference type="Pfam" id="PF11305">
    <property type="entry name" value="DUF3107"/>
    <property type="match status" value="1"/>
</dbReference>
<accession>A0A1V8ZZQ3</accession>
<organism evidence="1 2">
    <name type="scientific">Saccharomonospora piscinae</name>
    <dbReference type="NCBI Taxonomy" id="687388"/>
    <lineage>
        <taxon>Bacteria</taxon>
        <taxon>Bacillati</taxon>
        <taxon>Actinomycetota</taxon>
        <taxon>Actinomycetes</taxon>
        <taxon>Pseudonocardiales</taxon>
        <taxon>Pseudonocardiaceae</taxon>
        <taxon>Saccharomonospora</taxon>
    </lineage>
</organism>
<proteinExistence type="predicted"/>
<evidence type="ECO:0000313" key="1">
    <source>
        <dbReference type="EMBL" id="OQO90266.1"/>
    </source>
</evidence>
<dbReference type="Proteomes" id="UP000192591">
    <property type="component" value="Unassembled WGS sequence"/>
</dbReference>
<evidence type="ECO:0000313" key="2">
    <source>
        <dbReference type="Proteomes" id="UP000192591"/>
    </source>
</evidence>
<dbReference type="STRING" id="1962155.B1813_17705"/>
<keyword evidence="2" id="KW-1185">Reference proteome</keyword>
<sequence length="76" mass="8160">MEVKIGIKDAPRELVVASSASPDEVEKQVAEALSADDGLFRLTDEKGRTFLVPADRIAYVEIAPSDVRRVGFAVGS</sequence>
<dbReference type="InterPro" id="IPR021456">
    <property type="entry name" value="DUF3107"/>
</dbReference>
<name>A0A1V8ZZQ3_SACPI</name>